<keyword evidence="3" id="KW-1185">Reference proteome</keyword>
<dbReference type="Proteomes" id="UP000015503">
    <property type="component" value="Chromosome"/>
</dbReference>
<evidence type="ECO:0000313" key="2">
    <source>
        <dbReference type="EMBL" id="BAN48937.1"/>
    </source>
</evidence>
<dbReference type="HOGENOM" id="CLU_092699_0_0_6"/>
<dbReference type="EMBL" id="AP013068">
    <property type="protein sequence ID" value="BAN48937.1"/>
    <property type="molecule type" value="Genomic_DNA"/>
</dbReference>
<reference evidence="2 3" key="1">
    <citation type="journal article" date="2013" name="Genome Announc.">
        <title>Complete Genome Sequence of the Carbazole Degrader Pseudomonas resinovorans Strain CA10 (NBRC 106553).</title>
        <authorList>
            <person name="Shintani M."/>
            <person name="Hosoyama A."/>
            <person name="Ohji S."/>
            <person name="Tsuchikane K."/>
            <person name="Takarada H."/>
            <person name="Yamazoe A."/>
            <person name="Fujita N."/>
            <person name="Nojiri H."/>
        </authorList>
    </citation>
    <scope>NUCLEOTIDE SEQUENCE [LARGE SCALE GENOMIC DNA]</scope>
    <source>
        <strain evidence="2 3">NBRC 106553</strain>
    </source>
</reference>
<evidence type="ECO:0000313" key="3">
    <source>
        <dbReference type="Proteomes" id="UP000015503"/>
    </source>
</evidence>
<dbReference type="OrthoDB" id="9792366at2"/>
<dbReference type="KEGG" id="pre:PCA10_32050"/>
<sequence>MKLGTLALLLLVALVQPSWSPAAQQTGASAESPALTTRLALRDLWVEHIFWVRNYAVANQTGQRQQAEVAATQVVDNAKAIAGSIAPLYGQPAADQLLKLLAGHWGAIKGYSDATLAKNDAGKKAAVAELTSNAKAIAKFLSDANPNLPEDALVSMLGAHGGHHVAQIDQLAKGGFAGEAMTWQAMRKHMLVLADTLGAALVKQFPDKF</sequence>
<evidence type="ECO:0000256" key="1">
    <source>
        <dbReference type="SAM" id="SignalP"/>
    </source>
</evidence>
<dbReference type="AlphaFoldDB" id="S6AFU5"/>
<name>S6AFU5_METRE</name>
<dbReference type="STRING" id="1245471.PCA10_32050"/>
<organism evidence="2 3">
    <name type="scientific">Metapseudomonas resinovorans NBRC 106553</name>
    <dbReference type="NCBI Taxonomy" id="1245471"/>
    <lineage>
        <taxon>Bacteria</taxon>
        <taxon>Pseudomonadati</taxon>
        <taxon>Pseudomonadota</taxon>
        <taxon>Gammaproteobacteria</taxon>
        <taxon>Pseudomonadales</taxon>
        <taxon>Pseudomonadaceae</taxon>
        <taxon>Metapseudomonas</taxon>
    </lineage>
</organism>
<dbReference type="PATRIC" id="fig|1245471.3.peg.3237"/>
<keyword evidence="1" id="KW-0732">Signal</keyword>
<dbReference type="eggNOG" id="ENOG5030XSS">
    <property type="taxonomic scope" value="Bacteria"/>
</dbReference>
<evidence type="ECO:0008006" key="4">
    <source>
        <dbReference type="Google" id="ProtNLM"/>
    </source>
</evidence>
<gene>
    <name evidence="2" type="ORF">PCA10_32050</name>
</gene>
<dbReference type="RefSeq" id="WP_016493083.1">
    <property type="nucleotide sequence ID" value="NC_021499.1"/>
</dbReference>
<feature type="chain" id="PRO_5004545556" description="DinB-like domain-containing protein" evidence="1">
    <location>
        <begin position="23"/>
        <end position="209"/>
    </location>
</feature>
<protein>
    <recommendedName>
        <fullName evidence="4">DinB-like domain-containing protein</fullName>
    </recommendedName>
</protein>
<proteinExistence type="predicted"/>
<feature type="signal peptide" evidence="1">
    <location>
        <begin position="1"/>
        <end position="22"/>
    </location>
</feature>
<accession>S6AFU5</accession>